<keyword evidence="3" id="KW-1185">Reference proteome</keyword>
<dbReference type="InterPro" id="IPR000073">
    <property type="entry name" value="AB_hydrolase_1"/>
</dbReference>
<gene>
    <name evidence="2" type="ORF">C1J01_00255</name>
</gene>
<dbReference type="OrthoDB" id="63519at2"/>
<dbReference type="PANTHER" id="PTHR43798:SF33">
    <property type="entry name" value="HYDROLASE, PUTATIVE (AFU_ORTHOLOGUE AFUA_2G14860)-RELATED"/>
    <property type="match status" value="1"/>
</dbReference>
<dbReference type="PANTHER" id="PTHR43798">
    <property type="entry name" value="MONOACYLGLYCEROL LIPASE"/>
    <property type="match status" value="1"/>
</dbReference>
<evidence type="ECO:0000313" key="3">
    <source>
        <dbReference type="Proteomes" id="UP000249304"/>
    </source>
</evidence>
<dbReference type="GO" id="GO:0016020">
    <property type="term" value="C:membrane"/>
    <property type="evidence" value="ECO:0007669"/>
    <property type="project" value="TreeGrafter"/>
</dbReference>
<evidence type="ECO:0000259" key="1">
    <source>
        <dbReference type="Pfam" id="PF00561"/>
    </source>
</evidence>
<reference evidence="2 3" key="1">
    <citation type="submission" date="2018-01" db="EMBL/GenBank/DDBJ databases">
        <title>Draft genome sequence of Nonomuraea sp. KC333.</title>
        <authorList>
            <person name="Sahin N."/>
            <person name="Saygin H."/>
            <person name="Ay H."/>
        </authorList>
    </citation>
    <scope>NUCLEOTIDE SEQUENCE [LARGE SCALE GENOMIC DNA]</scope>
    <source>
        <strain evidence="2 3">KC333</strain>
    </source>
</reference>
<dbReference type="EMBL" id="POUD01000001">
    <property type="protein sequence ID" value="PZG23765.1"/>
    <property type="molecule type" value="Genomic_DNA"/>
</dbReference>
<name>A0A2W2F6P3_9ACTN</name>
<dbReference type="GO" id="GO:0016787">
    <property type="term" value="F:hydrolase activity"/>
    <property type="evidence" value="ECO:0007669"/>
    <property type="project" value="UniProtKB-KW"/>
</dbReference>
<comment type="caution">
    <text evidence="2">The sequence shown here is derived from an EMBL/GenBank/DDBJ whole genome shotgun (WGS) entry which is preliminary data.</text>
</comment>
<dbReference type="InterPro" id="IPR029058">
    <property type="entry name" value="AB_hydrolase_fold"/>
</dbReference>
<feature type="domain" description="AB hydrolase-1" evidence="1">
    <location>
        <begin position="20"/>
        <end position="123"/>
    </location>
</feature>
<dbReference type="SUPFAM" id="SSF53474">
    <property type="entry name" value="alpha/beta-Hydrolases"/>
    <property type="match status" value="1"/>
</dbReference>
<dbReference type="InterPro" id="IPR050266">
    <property type="entry name" value="AB_hydrolase_sf"/>
</dbReference>
<proteinExistence type="predicted"/>
<accession>A0A2W2F6P3</accession>
<dbReference type="Pfam" id="PF00561">
    <property type="entry name" value="Abhydrolase_1"/>
    <property type="match status" value="1"/>
</dbReference>
<dbReference type="Proteomes" id="UP000249304">
    <property type="component" value="Unassembled WGS sequence"/>
</dbReference>
<sequence length="279" mass="29647">MTITDHTIPLAVRDHGGDGPPLLLLHGLGGTLDAWQEVAPALTAAYRVVAMDLRGHGLSGEAPWEWDAVLDDVEAVVDRLGLGAAVIVGHSLGGMLASLWAARHPECPAVVNLDGLRSAENDPANYPGMDPALVTRELAQLKAMFDAQEAAMARPLPPEQVAALPPRAVTTSGDDSYLRPGPELLAAIRYAPHFRDAVPALRAVRCPTLVVLPTQDPPGMPPSELMAALRRGVRRDLAPIAAAHPHIQVVELAASHNMVQEKPGDVARLISDFVQDTSR</sequence>
<keyword evidence="2" id="KW-0378">Hydrolase</keyword>
<evidence type="ECO:0000313" key="2">
    <source>
        <dbReference type="EMBL" id="PZG23765.1"/>
    </source>
</evidence>
<dbReference type="Gene3D" id="3.40.50.1820">
    <property type="entry name" value="alpha/beta hydrolase"/>
    <property type="match status" value="1"/>
</dbReference>
<protein>
    <submittedName>
        <fullName evidence="2">Alpha/beta hydrolase</fullName>
    </submittedName>
</protein>
<organism evidence="2 3">
    <name type="scientific">Nonomuraea aridisoli</name>
    <dbReference type="NCBI Taxonomy" id="2070368"/>
    <lineage>
        <taxon>Bacteria</taxon>
        <taxon>Bacillati</taxon>
        <taxon>Actinomycetota</taxon>
        <taxon>Actinomycetes</taxon>
        <taxon>Streptosporangiales</taxon>
        <taxon>Streptosporangiaceae</taxon>
        <taxon>Nonomuraea</taxon>
    </lineage>
</organism>
<dbReference type="AlphaFoldDB" id="A0A2W2F6P3"/>